<dbReference type="EMBL" id="BARW01006208">
    <property type="protein sequence ID" value="GAI87121.1"/>
    <property type="molecule type" value="Genomic_DNA"/>
</dbReference>
<proteinExistence type="predicted"/>
<evidence type="ECO:0000313" key="1">
    <source>
        <dbReference type="EMBL" id="GAI87121.1"/>
    </source>
</evidence>
<accession>X1T6W7</accession>
<comment type="caution">
    <text evidence="1">The sequence shown here is derived from an EMBL/GenBank/DDBJ whole genome shotgun (WGS) entry which is preliminary data.</text>
</comment>
<name>X1T6W7_9ZZZZ</name>
<sequence length="107" mass="12156">MVLVLSTTRFPISKAKEVSKRYIEVSKEFPPDKSLSKDILRLAARVTGNEIEGIGLSKVKEGKYEEFLKRTMMMQLRYADIEGIKFKVDLFLSGVKALPLVGFEMPE</sequence>
<organism evidence="1">
    <name type="scientific">marine sediment metagenome</name>
    <dbReference type="NCBI Taxonomy" id="412755"/>
    <lineage>
        <taxon>unclassified sequences</taxon>
        <taxon>metagenomes</taxon>
        <taxon>ecological metagenomes</taxon>
    </lineage>
</organism>
<protein>
    <submittedName>
        <fullName evidence="1">Uncharacterized protein</fullName>
    </submittedName>
</protein>
<reference evidence="1" key="1">
    <citation type="journal article" date="2014" name="Front. Microbiol.">
        <title>High frequency of phylogenetically diverse reductive dehalogenase-homologous genes in deep subseafloor sedimentary metagenomes.</title>
        <authorList>
            <person name="Kawai M."/>
            <person name="Futagami T."/>
            <person name="Toyoda A."/>
            <person name="Takaki Y."/>
            <person name="Nishi S."/>
            <person name="Hori S."/>
            <person name="Arai W."/>
            <person name="Tsubouchi T."/>
            <person name="Morono Y."/>
            <person name="Uchiyama I."/>
            <person name="Ito T."/>
            <person name="Fujiyama A."/>
            <person name="Inagaki F."/>
            <person name="Takami H."/>
        </authorList>
    </citation>
    <scope>NUCLEOTIDE SEQUENCE</scope>
    <source>
        <strain evidence="1">Expedition CK06-06</strain>
    </source>
</reference>
<dbReference type="AlphaFoldDB" id="X1T6W7"/>
<gene>
    <name evidence="1" type="ORF">S12H4_13018</name>
</gene>